<dbReference type="Pfam" id="PF01363">
    <property type="entry name" value="FYVE"/>
    <property type="match status" value="1"/>
</dbReference>
<evidence type="ECO:0000313" key="9">
    <source>
        <dbReference type="Proteomes" id="UP001358417"/>
    </source>
</evidence>
<keyword evidence="1" id="KW-0479">Metal-binding</keyword>
<feature type="compositionally biased region" description="Basic residues" evidence="5">
    <location>
        <begin position="105"/>
        <end position="114"/>
    </location>
</feature>
<evidence type="ECO:0000256" key="3">
    <source>
        <dbReference type="ARBA" id="ARBA00022833"/>
    </source>
</evidence>
<evidence type="ECO:0000259" key="7">
    <source>
        <dbReference type="PROSITE" id="PS50178"/>
    </source>
</evidence>
<dbReference type="SUPFAM" id="SSF57850">
    <property type="entry name" value="RING/U-box"/>
    <property type="match status" value="1"/>
</dbReference>
<dbReference type="InterPro" id="IPR017455">
    <property type="entry name" value="Znf_FYVE-rel"/>
</dbReference>
<keyword evidence="3" id="KW-0862">Zinc</keyword>
<keyword evidence="2 4" id="KW-0863">Zinc-finger</keyword>
<dbReference type="PANTHER" id="PTHR23164">
    <property type="entry name" value="EARLY ENDOSOME ANTIGEN 1"/>
    <property type="match status" value="1"/>
</dbReference>
<organism evidence="8 9">
    <name type="scientific">Exophiala bonariae</name>
    <dbReference type="NCBI Taxonomy" id="1690606"/>
    <lineage>
        <taxon>Eukaryota</taxon>
        <taxon>Fungi</taxon>
        <taxon>Dikarya</taxon>
        <taxon>Ascomycota</taxon>
        <taxon>Pezizomycotina</taxon>
        <taxon>Eurotiomycetes</taxon>
        <taxon>Chaetothyriomycetidae</taxon>
        <taxon>Chaetothyriales</taxon>
        <taxon>Herpotrichiellaceae</taxon>
        <taxon>Exophiala</taxon>
    </lineage>
</organism>
<feature type="compositionally biased region" description="Low complexity" evidence="5">
    <location>
        <begin position="391"/>
        <end position="401"/>
    </location>
</feature>
<evidence type="ECO:0000256" key="2">
    <source>
        <dbReference type="ARBA" id="ARBA00022771"/>
    </source>
</evidence>
<protein>
    <recommendedName>
        <fullName evidence="10">FYVE-type domain-containing protein</fullName>
    </recommendedName>
</protein>
<dbReference type="InterPro" id="IPR000306">
    <property type="entry name" value="Znf_FYVE"/>
</dbReference>
<dbReference type="InterPro" id="IPR001841">
    <property type="entry name" value="Znf_RING"/>
</dbReference>
<dbReference type="SMART" id="SM00064">
    <property type="entry name" value="FYVE"/>
    <property type="match status" value="1"/>
</dbReference>
<reference evidence="8 9" key="1">
    <citation type="submission" date="2023-08" db="EMBL/GenBank/DDBJ databases">
        <title>Black Yeasts Isolated from many extreme environments.</title>
        <authorList>
            <person name="Coleine C."/>
            <person name="Stajich J.E."/>
            <person name="Selbmann L."/>
        </authorList>
    </citation>
    <scope>NUCLEOTIDE SEQUENCE [LARGE SCALE GENOMIC DNA]</scope>
    <source>
        <strain evidence="8 9">CCFEE 5792</strain>
    </source>
</reference>
<dbReference type="AlphaFoldDB" id="A0AAV9NA51"/>
<sequence length="600" mass="66474">MSSSDSLSSQSSFEPSSTSAATRHPYPSQRILPRASSNASANRPLPDLPRHSTSGPSEQILSSILRDRPLPNPEEQTVEERRRSLIALDRKRRLTNPDNGDSRRRSNHSTLHGRRLAEDHHQTEVSSTSSTPSRASSNTPGPPEVIDLTSSSPPPHQDTGPEDRLARTPSDRSRQYLVPRWQPDSEVNECPICHRPFTWMFRRHHCRKCGRVVCNECSPHRITIPRQYIVNPPGPEFPTSPTRGREDSTDLTQADDGNARSRSISTPGSYGASGITLEGGEKVRLCNPCVPDPQPEPPLYYPSVNDGTSRDSRWNNNLVQGFNSNYIGRSGHRQSASHSGAFEGPITIASPRDDLIRHQGQRPITNRHAPYGNVDNSQTGAGWFGSVMGPTRSRSATSSSSQVLHHQSEHSRHPQSQGPSLPMIRPNPHANRQPRDEYTTIAASMPNRSRGMSLLDDNNITGHRPRPSQNPFIMSSRPRLAESDICPVCRRALPPRGPGGDESAREAHIVECLQARDPTYHGEGSPGGPSQMRIHMLPFIATEKDCVGHDGSGQECSICMVEYDVGDELARLECLCKFHKECIVEWLSRKPECPLHKLLN</sequence>
<dbReference type="Gene3D" id="3.30.40.10">
    <property type="entry name" value="Zinc/RING finger domain, C3HC4 (zinc finger)"/>
    <property type="match status" value="2"/>
</dbReference>
<dbReference type="EMBL" id="JAVRRD010000015">
    <property type="protein sequence ID" value="KAK5051467.1"/>
    <property type="molecule type" value="Genomic_DNA"/>
</dbReference>
<dbReference type="Pfam" id="PF13639">
    <property type="entry name" value="zf-RING_2"/>
    <property type="match status" value="1"/>
</dbReference>
<gene>
    <name evidence="8" type="ORF">LTR84_003119</name>
</gene>
<name>A0AAV9NA51_9EURO</name>
<keyword evidence="9" id="KW-1185">Reference proteome</keyword>
<feature type="region of interest" description="Disordered" evidence="5">
    <location>
        <begin position="227"/>
        <end position="275"/>
    </location>
</feature>
<dbReference type="CDD" id="cd16489">
    <property type="entry name" value="mRING-CH-C4HC2H_ZNRF"/>
    <property type="match status" value="1"/>
</dbReference>
<feature type="compositionally biased region" description="Basic and acidic residues" evidence="5">
    <location>
        <begin position="159"/>
        <end position="174"/>
    </location>
</feature>
<accession>A0AAV9NA51</accession>
<feature type="region of interest" description="Disordered" evidence="5">
    <location>
        <begin position="382"/>
        <end position="434"/>
    </location>
</feature>
<dbReference type="PANTHER" id="PTHR23164:SF30">
    <property type="entry name" value="EARLY ENDOSOME ANTIGEN 1"/>
    <property type="match status" value="1"/>
</dbReference>
<dbReference type="RefSeq" id="XP_064705694.1">
    <property type="nucleotide sequence ID" value="XM_064846714.1"/>
</dbReference>
<feature type="domain" description="FYVE-type" evidence="7">
    <location>
        <begin position="184"/>
        <end position="294"/>
    </location>
</feature>
<evidence type="ECO:0000313" key="8">
    <source>
        <dbReference type="EMBL" id="KAK5051467.1"/>
    </source>
</evidence>
<proteinExistence type="predicted"/>
<evidence type="ECO:0000256" key="1">
    <source>
        <dbReference type="ARBA" id="ARBA00022723"/>
    </source>
</evidence>
<feature type="compositionally biased region" description="Low complexity" evidence="5">
    <location>
        <begin position="124"/>
        <end position="139"/>
    </location>
</feature>
<dbReference type="GO" id="GO:0008270">
    <property type="term" value="F:zinc ion binding"/>
    <property type="evidence" value="ECO:0007669"/>
    <property type="project" value="UniProtKB-KW"/>
</dbReference>
<dbReference type="Proteomes" id="UP001358417">
    <property type="component" value="Unassembled WGS sequence"/>
</dbReference>
<dbReference type="InterPro" id="IPR011011">
    <property type="entry name" value="Znf_FYVE_PHD"/>
</dbReference>
<dbReference type="PROSITE" id="PS50089">
    <property type="entry name" value="ZF_RING_2"/>
    <property type="match status" value="1"/>
</dbReference>
<comment type="caution">
    <text evidence="8">The sequence shown here is derived from an EMBL/GenBank/DDBJ whole genome shotgun (WGS) entry which is preliminary data.</text>
</comment>
<feature type="compositionally biased region" description="Polar residues" evidence="5">
    <location>
        <begin position="51"/>
        <end position="62"/>
    </location>
</feature>
<dbReference type="InterPro" id="IPR013083">
    <property type="entry name" value="Znf_RING/FYVE/PHD"/>
</dbReference>
<dbReference type="SUPFAM" id="SSF57903">
    <property type="entry name" value="FYVE/PHD zinc finger"/>
    <property type="match status" value="1"/>
</dbReference>
<feature type="compositionally biased region" description="Low complexity" evidence="5">
    <location>
        <begin position="1"/>
        <end position="19"/>
    </location>
</feature>
<evidence type="ECO:0008006" key="10">
    <source>
        <dbReference type="Google" id="ProtNLM"/>
    </source>
</evidence>
<dbReference type="PROSITE" id="PS50178">
    <property type="entry name" value="ZF_FYVE"/>
    <property type="match status" value="1"/>
</dbReference>
<evidence type="ECO:0000256" key="4">
    <source>
        <dbReference type="PROSITE-ProRule" id="PRU00175"/>
    </source>
</evidence>
<evidence type="ECO:0000259" key="6">
    <source>
        <dbReference type="PROSITE" id="PS50089"/>
    </source>
</evidence>
<feature type="region of interest" description="Disordered" evidence="5">
    <location>
        <begin position="1"/>
        <end position="179"/>
    </location>
</feature>
<evidence type="ECO:0000256" key="5">
    <source>
        <dbReference type="SAM" id="MobiDB-lite"/>
    </source>
</evidence>
<dbReference type="GeneID" id="89971313"/>
<feature type="domain" description="RING-type" evidence="6">
    <location>
        <begin position="556"/>
        <end position="597"/>
    </location>
</feature>